<dbReference type="RefSeq" id="WP_379075117.1">
    <property type="nucleotide sequence ID" value="NZ_JBHTJW010000002.1"/>
</dbReference>
<name>A0ABW3GIJ4_9PROT</name>
<sequence>MADAWQTTYESRDDLKVFGDNALGLFALGLKFGIEDLVTVGTESITDGSDDKKCDIVYVDKDDGIAVVAQCYFSTKAKQEAPSNKAADLNTAISWLIQRPLNELPERIVSAAQQLRDGITNNEIKEIHIWYIHNLPESNNVLKELKAVEDSAKAAVTHQYPDSRISIHALEVGKAKINEWYDETLSPILVNDEFEIDTKIGFEIDGPEWRAYVTTVEARFLYRQYKKYKTQLFSANVRDYLGSRISDSNINNGIKKTAENEPDNFWVFNNGLTVLVNDFNVMSDNKSKNNKIVIKGMSIVNGAQTTGAIGALNKTPASSVRVPVRFIKTKNPNIVLDIIQFNNSQNKVTASDFRSTDKIQKRIKDEVSKIPSAEYEGGRRGGFGDLIRRRPNLLPSYTVGQSLASFHGDPVIAYNQKQNIWIEDSLYSKYFNENTTGSHIVFAYSLVRAVEQRKVELIEKEKKSPQTLTTDEENQIKFFRKRGSNFLLVSAISSCLETFTNRKISNLFRISFGEKKSPKEAQKLWSDLIDVTIPLCNQLDEALNDGLKNTKLVENVISKFRGLISVTAKSNAAIFKSFSKNIVIK</sequence>
<feature type="domain" description="Abortive phage infection protein C-terminal" evidence="1">
    <location>
        <begin position="233"/>
        <end position="431"/>
    </location>
</feature>
<evidence type="ECO:0000259" key="1">
    <source>
        <dbReference type="Pfam" id="PF10592"/>
    </source>
</evidence>
<organism evidence="2 3">
    <name type="scientific">Methylophilus glucosoxydans</name>
    <dbReference type="NCBI Taxonomy" id="752553"/>
    <lineage>
        <taxon>Bacteria</taxon>
        <taxon>Pseudomonadati</taxon>
        <taxon>Pseudomonadota</taxon>
        <taxon>Betaproteobacteria</taxon>
        <taxon>Nitrosomonadales</taxon>
        <taxon>Methylophilaceae</taxon>
        <taxon>Methylophilus</taxon>
    </lineage>
</organism>
<dbReference type="Pfam" id="PF10592">
    <property type="entry name" value="AIPR"/>
    <property type="match status" value="1"/>
</dbReference>
<keyword evidence="3" id="KW-1185">Reference proteome</keyword>
<accession>A0ABW3GIJ4</accession>
<reference evidence="3" key="1">
    <citation type="journal article" date="2019" name="Int. J. Syst. Evol. Microbiol.">
        <title>The Global Catalogue of Microorganisms (GCM) 10K type strain sequencing project: providing services to taxonomists for standard genome sequencing and annotation.</title>
        <authorList>
            <consortium name="The Broad Institute Genomics Platform"/>
            <consortium name="The Broad Institute Genome Sequencing Center for Infectious Disease"/>
            <person name="Wu L."/>
            <person name="Ma J."/>
        </authorList>
    </citation>
    <scope>NUCLEOTIDE SEQUENCE [LARGE SCALE GENOMIC DNA]</scope>
    <source>
        <strain evidence="3">CCUG 59685</strain>
    </source>
</reference>
<evidence type="ECO:0000313" key="2">
    <source>
        <dbReference type="EMBL" id="MFD0929483.1"/>
    </source>
</evidence>
<gene>
    <name evidence="2" type="ORF">ACFQ1T_06780</name>
</gene>
<dbReference type="InterPro" id="IPR018891">
    <property type="entry name" value="AIPR_C"/>
</dbReference>
<comment type="caution">
    <text evidence="2">The sequence shown here is derived from an EMBL/GenBank/DDBJ whole genome shotgun (WGS) entry which is preliminary data.</text>
</comment>
<proteinExistence type="predicted"/>
<protein>
    <submittedName>
        <fullName evidence="2">AIPR family protein</fullName>
    </submittedName>
</protein>
<evidence type="ECO:0000313" key="3">
    <source>
        <dbReference type="Proteomes" id="UP001597106"/>
    </source>
</evidence>
<dbReference type="EMBL" id="JBHTJW010000002">
    <property type="protein sequence ID" value="MFD0929483.1"/>
    <property type="molecule type" value="Genomic_DNA"/>
</dbReference>
<dbReference type="Proteomes" id="UP001597106">
    <property type="component" value="Unassembled WGS sequence"/>
</dbReference>